<organism evidence="1 2">
    <name type="scientific">Clostridium zeae</name>
    <dbReference type="NCBI Taxonomy" id="2759022"/>
    <lineage>
        <taxon>Bacteria</taxon>
        <taxon>Bacillati</taxon>
        <taxon>Bacillota</taxon>
        <taxon>Clostridia</taxon>
        <taxon>Eubacteriales</taxon>
        <taxon>Clostridiaceae</taxon>
        <taxon>Clostridium</taxon>
    </lineage>
</organism>
<evidence type="ECO:0000313" key="2">
    <source>
        <dbReference type="Proteomes" id="UP000663802"/>
    </source>
</evidence>
<gene>
    <name evidence="1" type="ORF">CSC2_30020</name>
</gene>
<comment type="caution">
    <text evidence="1">The sequence shown here is derived from an EMBL/GenBank/DDBJ whole genome shotgun (WGS) entry which is preliminary data.</text>
</comment>
<reference evidence="1 2" key="1">
    <citation type="journal article" date="2021" name="Int. J. Syst. Evol. Microbiol.">
        <title>Clostridium zeae sp. nov., isolated from corn silage.</title>
        <authorList>
            <person name="Kobayashi H."/>
            <person name="Tanizawa Y."/>
            <person name="Yagura M."/>
            <person name="Sakamoto M."/>
            <person name="Ohkuma M."/>
            <person name="Tohno M."/>
        </authorList>
    </citation>
    <scope>NUCLEOTIDE SEQUENCE [LARGE SCALE GENOMIC DNA]</scope>
    <source>
        <strain evidence="1 2">CSC2</strain>
    </source>
</reference>
<dbReference type="Proteomes" id="UP000663802">
    <property type="component" value="Unassembled WGS sequence"/>
</dbReference>
<dbReference type="RefSeq" id="WP_206870769.1">
    <property type="nucleotide sequence ID" value="NZ_BMBA01000003.1"/>
</dbReference>
<proteinExistence type="predicted"/>
<keyword evidence="2" id="KW-1185">Reference proteome</keyword>
<dbReference type="EMBL" id="BMBA01000003">
    <property type="protein sequence ID" value="GFZ32476.1"/>
    <property type="molecule type" value="Genomic_DNA"/>
</dbReference>
<accession>A0ABQ1ECF0</accession>
<name>A0ABQ1ECF0_9CLOT</name>
<protein>
    <submittedName>
        <fullName evidence="1">Uncharacterized protein</fullName>
    </submittedName>
</protein>
<sequence>MVLPRNFKEEHNFAPFFTVKDNIEFPRRLSTDISMLSEAFYGDTVKK</sequence>
<evidence type="ECO:0000313" key="1">
    <source>
        <dbReference type="EMBL" id="GFZ32476.1"/>
    </source>
</evidence>